<organism evidence="1 2">
    <name type="scientific">Candidatus Nitrobium versatile</name>
    <dbReference type="NCBI Taxonomy" id="2884831"/>
    <lineage>
        <taxon>Bacteria</taxon>
        <taxon>Pseudomonadati</taxon>
        <taxon>Nitrospirota</taxon>
        <taxon>Nitrospiria</taxon>
        <taxon>Nitrospirales</taxon>
        <taxon>Nitrospiraceae</taxon>
        <taxon>Candidatus Nitrobium</taxon>
    </lineage>
</organism>
<proteinExistence type="predicted"/>
<gene>
    <name evidence="1" type="ORF">K8I29_04620</name>
</gene>
<dbReference type="PANTHER" id="PTHR35175:SF2">
    <property type="entry name" value="DUF1289 DOMAIN-CONTAINING PROTEIN"/>
    <property type="match status" value="1"/>
</dbReference>
<dbReference type="Proteomes" id="UP000705867">
    <property type="component" value="Unassembled WGS sequence"/>
</dbReference>
<evidence type="ECO:0000313" key="2">
    <source>
        <dbReference type="Proteomes" id="UP000705867"/>
    </source>
</evidence>
<reference evidence="1" key="1">
    <citation type="journal article" date="2021" name="bioRxiv">
        <title>Unraveling nitrogen, sulfur and carbon metabolic pathways and microbial community transcriptional responses to substrate deprivation and toxicity stresses in a bioreactor mimicking anoxic brackish coastal sediment conditions.</title>
        <authorList>
            <person name="Martins P.D."/>
            <person name="Echeveste M.J."/>
            <person name="Arshad A."/>
            <person name="Kurth J."/>
            <person name="Ouboter H."/>
            <person name="Jetten M.S.M."/>
            <person name="Welte C.U."/>
        </authorList>
    </citation>
    <scope>NUCLEOTIDE SEQUENCE</scope>
    <source>
        <strain evidence="1">MAG_39</strain>
    </source>
</reference>
<dbReference type="AlphaFoldDB" id="A0A953J3B8"/>
<sequence>MSDSIKSPCLKRCSLNKQNICPECHRTMDEIMAWATADNETKKRILAAVEQRKGRGSKRE</sequence>
<reference evidence="1" key="2">
    <citation type="submission" date="2021-08" db="EMBL/GenBank/DDBJ databases">
        <authorList>
            <person name="Dalcin Martins P."/>
        </authorList>
    </citation>
    <scope>NUCLEOTIDE SEQUENCE</scope>
    <source>
        <strain evidence="1">MAG_39</strain>
    </source>
</reference>
<evidence type="ECO:0000313" key="1">
    <source>
        <dbReference type="EMBL" id="MBZ0155486.1"/>
    </source>
</evidence>
<dbReference type="EMBL" id="JAIOIV010000034">
    <property type="protein sequence ID" value="MBZ0155486.1"/>
    <property type="molecule type" value="Genomic_DNA"/>
</dbReference>
<protein>
    <submittedName>
        <fullName evidence="1">DUF1289 domain-containing protein</fullName>
    </submittedName>
</protein>
<accession>A0A953J3B8</accession>
<comment type="caution">
    <text evidence="1">The sequence shown here is derived from an EMBL/GenBank/DDBJ whole genome shotgun (WGS) entry which is preliminary data.</text>
</comment>
<dbReference type="InterPro" id="IPR010710">
    <property type="entry name" value="DUF1289"/>
</dbReference>
<dbReference type="Pfam" id="PF06945">
    <property type="entry name" value="DUF1289"/>
    <property type="match status" value="1"/>
</dbReference>
<dbReference type="PANTHER" id="PTHR35175">
    <property type="entry name" value="DUF1289 DOMAIN-CONTAINING PROTEIN"/>
    <property type="match status" value="1"/>
</dbReference>
<name>A0A953J3B8_9BACT</name>